<comment type="function">
    <text evidence="1 6">Required for the transposition of the insertion element.</text>
</comment>
<dbReference type="PANTHER" id="PTHR33217">
    <property type="entry name" value="TRANSPOSASE FOR INSERTION SEQUENCE ELEMENT IS1081"/>
    <property type="match status" value="1"/>
</dbReference>
<dbReference type="InterPro" id="IPR001207">
    <property type="entry name" value="Transposase_mutator"/>
</dbReference>
<dbReference type="Pfam" id="PF00872">
    <property type="entry name" value="Transposase_mut"/>
    <property type="match status" value="1"/>
</dbReference>
<proteinExistence type="inferred from homology"/>
<evidence type="ECO:0000256" key="6">
    <source>
        <dbReference type="RuleBase" id="RU365089"/>
    </source>
</evidence>
<name>A0A2S2FB16_9GAMM</name>
<keyword evidence="6" id="KW-0814">Transposable element</keyword>
<evidence type="ECO:0000256" key="4">
    <source>
        <dbReference type="ARBA" id="ARBA00023125"/>
    </source>
</evidence>
<dbReference type="PROSITE" id="PS01007">
    <property type="entry name" value="TRANSPOSASE_MUTATOR"/>
    <property type="match status" value="1"/>
</dbReference>
<keyword evidence="5 6" id="KW-0233">DNA recombination</keyword>
<evidence type="ECO:0000256" key="3">
    <source>
        <dbReference type="ARBA" id="ARBA00022578"/>
    </source>
</evidence>
<keyword evidence="3 6" id="KW-0815">Transposition</keyword>
<organism evidence="7 8">
    <name type="scientific">Acinetobacter defluvii</name>
    <dbReference type="NCBI Taxonomy" id="1871111"/>
    <lineage>
        <taxon>Bacteria</taxon>
        <taxon>Pseudomonadati</taxon>
        <taxon>Pseudomonadota</taxon>
        <taxon>Gammaproteobacteria</taxon>
        <taxon>Moraxellales</taxon>
        <taxon>Moraxellaceae</taxon>
        <taxon>Acinetobacter</taxon>
    </lineage>
</organism>
<evidence type="ECO:0000256" key="2">
    <source>
        <dbReference type="ARBA" id="ARBA00010961"/>
    </source>
</evidence>
<geneLocation type="plasmid" evidence="7 8">
    <name>pOXA58_010030</name>
</geneLocation>
<protein>
    <recommendedName>
        <fullName evidence="6">Mutator family transposase</fullName>
    </recommendedName>
</protein>
<evidence type="ECO:0000313" key="8">
    <source>
        <dbReference type="Proteomes" id="UP000245977"/>
    </source>
</evidence>
<dbReference type="PANTHER" id="PTHR33217:SF9">
    <property type="entry name" value="MUTATOR FAMILY TRANSPOSASE"/>
    <property type="match status" value="1"/>
</dbReference>
<dbReference type="Proteomes" id="UP000245977">
    <property type="component" value="Plasmid pOXA58_010030"/>
</dbReference>
<keyword evidence="7" id="KW-0614">Plasmid</keyword>
<gene>
    <name evidence="7" type="ORF">DJ533_02235</name>
</gene>
<dbReference type="EMBL" id="CP029396">
    <property type="protein sequence ID" value="AWL27492.1"/>
    <property type="molecule type" value="Genomic_DNA"/>
</dbReference>
<reference evidence="7" key="1">
    <citation type="submission" date="2019-08" db="EMBL/GenBank/DDBJ databases">
        <title>The complete genome of Acinetobacter defluvii strain WCHAD010030.</title>
        <authorList>
            <person name="Hu Y."/>
            <person name="Qin J."/>
            <person name="Feng Y."/>
            <person name="Zong Z."/>
        </authorList>
    </citation>
    <scope>NUCLEOTIDE SEQUENCE</scope>
    <source>
        <strain evidence="7">WCHA30</strain>
        <plasmid evidence="7">pOXA58_010030</plasmid>
    </source>
</reference>
<sequence length="417" mass="47460">MTNITLNVLSQPDETGTDVLTALLRNGARQLIAQAVEVELQQLLQAHEELRLPDGRKAVVRNGYLPERSIQTGIGDVDIKVPKVRDRSGSGIRFTSALLPPYLKRARSVEELLPWLYLKGISTGDYQEALAALLGENAKGLSANTISRLKERWIDEHREWRQRDLSDKRYAYLWVDGIYSNVRLDDRLCLLVVMGVTEHGRKELIAVEEGYRESEASWLELLNGLVARGLTTCPKLAIADGALGFWKALSKVYPQTKQQRCWVHKTANVLNKLPKAVQPKVKEALHDIWMAETREKAHKAFDIALERFTAKYPRAMECLAKDRESMLAFYDFPAEHWVSIRTTNPIESAFATVRLRTSKTRNCGSRNTTLAMVYKLLQSAQKRWNRLKGFQLLTLVVNNVKFQDGEQVMEQSDRKTA</sequence>
<comment type="similarity">
    <text evidence="2 6">Belongs to the transposase mutator family.</text>
</comment>
<dbReference type="KEGG" id="adv:DJ533_02235"/>
<evidence type="ECO:0000256" key="1">
    <source>
        <dbReference type="ARBA" id="ARBA00002190"/>
    </source>
</evidence>
<dbReference type="GO" id="GO:0004803">
    <property type="term" value="F:transposase activity"/>
    <property type="evidence" value="ECO:0007669"/>
    <property type="project" value="UniProtKB-UniRule"/>
</dbReference>
<keyword evidence="4 6" id="KW-0238">DNA-binding</keyword>
<keyword evidence="8" id="KW-1185">Reference proteome</keyword>
<evidence type="ECO:0000256" key="5">
    <source>
        <dbReference type="ARBA" id="ARBA00023172"/>
    </source>
</evidence>
<accession>A0A2S2FB16</accession>
<dbReference type="GO" id="GO:0003677">
    <property type="term" value="F:DNA binding"/>
    <property type="evidence" value="ECO:0007669"/>
    <property type="project" value="UniProtKB-UniRule"/>
</dbReference>
<dbReference type="NCBIfam" id="NF033543">
    <property type="entry name" value="transpos_IS256"/>
    <property type="match status" value="1"/>
</dbReference>
<dbReference type="OrthoDB" id="9779930at2"/>
<dbReference type="AlphaFoldDB" id="A0A2S2FB16"/>
<dbReference type="GO" id="GO:0006313">
    <property type="term" value="P:DNA transposition"/>
    <property type="evidence" value="ECO:0007669"/>
    <property type="project" value="UniProtKB-UniRule"/>
</dbReference>
<evidence type="ECO:0000313" key="7">
    <source>
        <dbReference type="EMBL" id="AWL27492.1"/>
    </source>
</evidence>
<dbReference type="RefSeq" id="WP_000182043.1">
    <property type="nucleotide sequence ID" value="NZ_CP029396.2"/>
</dbReference>